<dbReference type="Proteomes" id="UP000294902">
    <property type="component" value="Unassembled WGS sequence"/>
</dbReference>
<dbReference type="EMBL" id="SMAL01000001">
    <property type="protein sequence ID" value="TCT16807.1"/>
    <property type="molecule type" value="Genomic_DNA"/>
</dbReference>
<sequence length="83" mass="9951">MGYNMLDYNEDIKVSFQRVKRYWQLFDMSSSFGDNMFILRTIEGELKELYEKMLSYNAHIECNKMTQENEMLNVNEIEGCSSR</sequence>
<comment type="caution">
    <text evidence="1">The sequence shown here is derived from an EMBL/GenBank/DDBJ whole genome shotgun (WGS) entry which is preliminary data.</text>
</comment>
<proteinExistence type="predicted"/>
<evidence type="ECO:0000313" key="1">
    <source>
        <dbReference type="EMBL" id="TCT16807.1"/>
    </source>
</evidence>
<gene>
    <name evidence="1" type="ORF">EDC18_101103</name>
</gene>
<keyword evidence="2" id="KW-1185">Reference proteome</keyword>
<name>A0A4R3MNI0_9FIRM</name>
<evidence type="ECO:0000313" key="2">
    <source>
        <dbReference type="Proteomes" id="UP000294902"/>
    </source>
</evidence>
<reference evidence="1 2" key="1">
    <citation type="submission" date="2019-03" db="EMBL/GenBank/DDBJ databases">
        <title>Genomic Encyclopedia of Type Strains, Phase IV (KMG-IV): sequencing the most valuable type-strain genomes for metagenomic binning, comparative biology and taxonomic classification.</title>
        <authorList>
            <person name="Goeker M."/>
        </authorList>
    </citation>
    <scope>NUCLEOTIDE SEQUENCE [LARGE SCALE GENOMIC DNA]</scope>
    <source>
        <strain evidence="1 2">DSM 24629</strain>
    </source>
</reference>
<dbReference type="AlphaFoldDB" id="A0A4R3MNI0"/>
<protein>
    <submittedName>
        <fullName evidence="1">Uncharacterized protein</fullName>
    </submittedName>
</protein>
<accession>A0A4R3MNI0</accession>
<organism evidence="1 2">
    <name type="scientific">Natranaerovirga pectinivora</name>
    <dbReference type="NCBI Taxonomy" id="682400"/>
    <lineage>
        <taxon>Bacteria</taxon>
        <taxon>Bacillati</taxon>
        <taxon>Bacillota</taxon>
        <taxon>Clostridia</taxon>
        <taxon>Lachnospirales</taxon>
        <taxon>Natranaerovirgaceae</taxon>
        <taxon>Natranaerovirga</taxon>
    </lineage>
</organism>